<dbReference type="PANTHER" id="PTHR35789">
    <property type="entry name" value="SPORE GERMINATION PROTEIN B3"/>
    <property type="match status" value="1"/>
</dbReference>
<dbReference type="PANTHER" id="PTHR35789:SF1">
    <property type="entry name" value="SPORE GERMINATION PROTEIN B3"/>
    <property type="match status" value="1"/>
</dbReference>
<keyword evidence="3" id="KW-1185">Reference proteome</keyword>
<dbReference type="InterPro" id="IPR046953">
    <property type="entry name" value="Spore_GerAC-like_C"/>
</dbReference>
<dbReference type="Proteomes" id="UP000297975">
    <property type="component" value="Unassembled WGS sequence"/>
</dbReference>
<dbReference type="Pfam" id="PF05504">
    <property type="entry name" value="Spore_GerAC"/>
    <property type="match status" value="1"/>
</dbReference>
<reference evidence="2 3" key="1">
    <citation type="submission" date="2019-03" db="EMBL/GenBank/DDBJ databases">
        <authorList>
            <person name="He R.-H."/>
        </authorList>
    </citation>
    <scope>NUCLEOTIDE SEQUENCE [LARGE SCALE GENOMIC DNA]</scope>
    <source>
        <strain evidence="3">SH 714</strain>
    </source>
</reference>
<dbReference type="AlphaFoldDB" id="A0A4Y8ILL1"/>
<sequence length="116" mass="13267">MQGKIHVKVVGNMMDSECEIPQKTDDPKIIEKLQQNVNKTIEEEIKSAVEIDQKSFKADLFGFGDAYHRNNPKDWKVIQSKWMDIYPDIPIEVTVETEIHNAGSIILSPKAEVENK</sequence>
<gene>
    <name evidence="2" type="ORF">E3U55_07585</name>
</gene>
<evidence type="ECO:0000259" key="1">
    <source>
        <dbReference type="Pfam" id="PF05504"/>
    </source>
</evidence>
<comment type="caution">
    <text evidence="2">The sequence shown here is derived from an EMBL/GenBank/DDBJ whole genome shotgun (WGS) entry which is preliminary data.</text>
</comment>
<dbReference type="OrthoDB" id="9816067at2"/>
<feature type="domain" description="Spore germination GerAC-like C-terminal" evidence="1">
    <location>
        <begin position="4"/>
        <end position="103"/>
    </location>
</feature>
<evidence type="ECO:0000313" key="3">
    <source>
        <dbReference type="Proteomes" id="UP000297975"/>
    </source>
</evidence>
<dbReference type="GO" id="GO:0016020">
    <property type="term" value="C:membrane"/>
    <property type="evidence" value="ECO:0007669"/>
    <property type="project" value="InterPro"/>
</dbReference>
<protein>
    <recommendedName>
        <fullName evidence="1">Spore germination GerAC-like C-terminal domain-containing protein</fullName>
    </recommendedName>
</protein>
<organism evidence="2 3">
    <name type="scientific">Filobacillus milosensis</name>
    <dbReference type="NCBI Taxonomy" id="94137"/>
    <lineage>
        <taxon>Bacteria</taxon>
        <taxon>Bacillati</taxon>
        <taxon>Bacillota</taxon>
        <taxon>Bacilli</taxon>
        <taxon>Bacillales</taxon>
        <taxon>Bacillaceae</taxon>
        <taxon>Filobacillus</taxon>
    </lineage>
</organism>
<evidence type="ECO:0000313" key="2">
    <source>
        <dbReference type="EMBL" id="TFB22155.1"/>
    </source>
</evidence>
<proteinExistence type="predicted"/>
<dbReference type="InterPro" id="IPR038501">
    <property type="entry name" value="Spore_GerAC_C_sf"/>
</dbReference>
<dbReference type="GO" id="GO:0009847">
    <property type="term" value="P:spore germination"/>
    <property type="evidence" value="ECO:0007669"/>
    <property type="project" value="InterPro"/>
</dbReference>
<dbReference type="InterPro" id="IPR008844">
    <property type="entry name" value="Spore_GerAC-like"/>
</dbReference>
<accession>A0A4Y8ILL1</accession>
<dbReference type="Gene3D" id="3.30.300.210">
    <property type="entry name" value="Nutrient germinant receptor protein C, domain 3"/>
    <property type="match status" value="1"/>
</dbReference>
<name>A0A4Y8ILL1_9BACI</name>
<dbReference type="EMBL" id="SOPW01000006">
    <property type="protein sequence ID" value="TFB22155.1"/>
    <property type="molecule type" value="Genomic_DNA"/>
</dbReference>